<reference evidence="3" key="1">
    <citation type="submission" date="2013-03" db="EMBL/GenBank/DDBJ databases">
        <title>Genome sequence of Chthonomonas calidirosea, the first sequenced genome from the Armatimonadetes phylum (formally candidate division OP10).</title>
        <authorList>
            <person name="Lee K.C.Y."/>
            <person name="Morgan X.C."/>
            <person name="Dunfield P.F."/>
            <person name="Tamas I."/>
            <person name="Houghton K.M."/>
            <person name="Vyssotski M."/>
            <person name="Ryan J.L.J."/>
            <person name="Lagutin K."/>
            <person name="McDonald I.R."/>
            <person name="Stott M.B."/>
        </authorList>
    </citation>
    <scope>NUCLEOTIDE SEQUENCE [LARGE SCALE GENOMIC DNA]</scope>
    <source>
        <strain evidence="3">DSM 23976 / ICMP 18418 / T49</strain>
    </source>
</reference>
<keyword evidence="3" id="KW-1185">Reference proteome</keyword>
<dbReference type="Pfam" id="PF03364">
    <property type="entry name" value="Polyketide_cyc"/>
    <property type="match status" value="1"/>
</dbReference>
<proteinExistence type="predicted"/>
<evidence type="ECO:0000259" key="1">
    <source>
        <dbReference type="Pfam" id="PF03364"/>
    </source>
</evidence>
<feature type="domain" description="Coenzyme Q-binding protein COQ10 START" evidence="1">
    <location>
        <begin position="10"/>
        <end position="138"/>
    </location>
</feature>
<accession>S0EYC6</accession>
<sequence>MPRIEQKIEIEAPVERVYAIARHVEAFPEFMADLQSLKVLERSEDGRRTVTEWVGMIQAVKMKVRWTQEDRWDDTNYRDDFRMIQGDLDRMEGYWQFTPIAENRTLFESVVDYDINIPMIGPMVKGLVKKLMTENLQATLEAIKRRAESELSS</sequence>
<dbReference type="InterPro" id="IPR005031">
    <property type="entry name" value="COQ10_START"/>
</dbReference>
<dbReference type="KEGG" id="ccz:CCALI_02840"/>
<dbReference type="InterPro" id="IPR023393">
    <property type="entry name" value="START-like_dom_sf"/>
</dbReference>
<dbReference type="OrthoDB" id="9795669at2"/>
<organism evidence="2 3">
    <name type="scientific">Chthonomonas calidirosea (strain DSM 23976 / ICMP 18418 / T49)</name>
    <dbReference type="NCBI Taxonomy" id="1303518"/>
    <lineage>
        <taxon>Bacteria</taxon>
        <taxon>Bacillati</taxon>
        <taxon>Armatimonadota</taxon>
        <taxon>Chthonomonadia</taxon>
        <taxon>Chthonomonadales</taxon>
        <taxon>Chthonomonadaceae</taxon>
        <taxon>Chthonomonas</taxon>
    </lineage>
</organism>
<evidence type="ECO:0000313" key="3">
    <source>
        <dbReference type="Proteomes" id="UP000014227"/>
    </source>
</evidence>
<dbReference type="EMBL" id="HF951689">
    <property type="protein sequence ID" value="CCW36625.1"/>
    <property type="molecule type" value="Genomic_DNA"/>
</dbReference>
<protein>
    <submittedName>
        <fullName evidence="2">Oligoketide cyclase/lipid transport protein</fullName>
    </submittedName>
</protein>
<dbReference type="eggNOG" id="COG2867">
    <property type="taxonomic scope" value="Bacteria"/>
</dbReference>
<evidence type="ECO:0000313" key="2">
    <source>
        <dbReference type="EMBL" id="CCW36625.1"/>
    </source>
</evidence>
<name>S0EYC6_CHTCT</name>
<dbReference type="PATRIC" id="fig|1303518.3.peg.2945"/>
<dbReference type="RefSeq" id="WP_016484129.1">
    <property type="nucleotide sequence ID" value="NC_021487.1"/>
</dbReference>
<dbReference type="Gene3D" id="3.30.530.20">
    <property type="match status" value="1"/>
</dbReference>
<gene>
    <name evidence="2" type="ORF">CCALI_02840</name>
</gene>
<dbReference type="AlphaFoldDB" id="S0EYC6"/>
<dbReference type="HOGENOM" id="CLU_137983_1_0_0"/>
<dbReference type="InParanoid" id="S0EYC6"/>
<dbReference type="SUPFAM" id="SSF55961">
    <property type="entry name" value="Bet v1-like"/>
    <property type="match status" value="1"/>
</dbReference>
<dbReference type="STRING" id="454171.CP488_01248"/>
<dbReference type="Proteomes" id="UP000014227">
    <property type="component" value="Chromosome I"/>
</dbReference>